<name>A0ABW5J3I6_9BACT</name>
<organism evidence="2 3">
    <name type="scientific">Emticicia soli</name>
    <dbReference type="NCBI Taxonomy" id="2027878"/>
    <lineage>
        <taxon>Bacteria</taxon>
        <taxon>Pseudomonadati</taxon>
        <taxon>Bacteroidota</taxon>
        <taxon>Cytophagia</taxon>
        <taxon>Cytophagales</taxon>
        <taxon>Leadbetterellaceae</taxon>
        <taxon>Emticicia</taxon>
    </lineage>
</organism>
<protein>
    <submittedName>
        <fullName evidence="2">Metallophosphoesterase</fullName>
    </submittedName>
</protein>
<keyword evidence="3" id="KW-1185">Reference proteome</keyword>
<evidence type="ECO:0000313" key="2">
    <source>
        <dbReference type="EMBL" id="MFD2520582.1"/>
    </source>
</evidence>
<evidence type="ECO:0000259" key="1">
    <source>
        <dbReference type="Pfam" id="PF00149"/>
    </source>
</evidence>
<dbReference type="Pfam" id="PF00149">
    <property type="entry name" value="Metallophos"/>
    <property type="match status" value="1"/>
</dbReference>
<dbReference type="PANTHER" id="PTHR37844">
    <property type="entry name" value="SER/THR PROTEIN PHOSPHATASE SUPERFAMILY (AFU_ORTHOLOGUE AFUA_1G14840)"/>
    <property type="match status" value="1"/>
</dbReference>
<sequence length="257" mass="30060">MKIQYCSDLHLEMNTNKEYLLQNPILPQGEVLILAGDITNAKYYDSPRLIEKEFFKRLSGQFELIFIIAGNHEFYRSWDVSVFQKPLLQEIETNIFLLNNQEIVYKDVAFFFSTLWSEINQLDEAFVKKHMPDFGLIAYKNASLLVKHYNQLHEQALAFLANSMVKSDANKKVVVSHHLPSIQCVHPDHIGSRLNSAFATDLDDFILTHQPDYWIYGHSHRNMPEIQIGKTKLICNQLGYVPYQEHYDWNNGKFFEL</sequence>
<gene>
    <name evidence="2" type="ORF">ACFSR2_06785</name>
</gene>
<dbReference type="InterPro" id="IPR004843">
    <property type="entry name" value="Calcineurin-like_PHP"/>
</dbReference>
<dbReference type="PANTHER" id="PTHR37844:SF1">
    <property type="entry name" value="CALCINEURIN-LIKE PHOSPHOESTERASE DOMAIN-CONTAINING PROTEIN"/>
    <property type="match status" value="1"/>
</dbReference>
<dbReference type="Proteomes" id="UP001597510">
    <property type="component" value="Unassembled WGS sequence"/>
</dbReference>
<proteinExistence type="predicted"/>
<reference evidence="3" key="1">
    <citation type="journal article" date="2019" name="Int. J. Syst. Evol. Microbiol.">
        <title>The Global Catalogue of Microorganisms (GCM) 10K type strain sequencing project: providing services to taxonomists for standard genome sequencing and annotation.</title>
        <authorList>
            <consortium name="The Broad Institute Genomics Platform"/>
            <consortium name="The Broad Institute Genome Sequencing Center for Infectious Disease"/>
            <person name="Wu L."/>
            <person name="Ma J."/>
        </authorList>
    </citation>
    <scope>NUCLEOTIDE SEQUENCE [LARGE SCALE GENOMIC DNA]</scope>
    <source>
        <strain evidence="3">KCTC 52344</strain>
    </source>
</reference>
<evidence type="ECO:0000313" key="3">
    <source>
        <dbReference type="Proteomes" id="UP001597510"/>
    </source>
</evidence>
<dbReference type="SUPFAM" id="SSF56300">
    <property type="entry name" value="Metallo-dependent phosphatases"/>
    <property type="match status" value="1"/>
</dbReference>
<dbReference type="RefSeq" id="WP_340239692.1">
    <property type="nucleotide sequence ID" value="NZ_JBBEWC010000014.1"/>
</dbReference>
<accession>A0ABW5J3I6</accession>
<comment type="caution">
    <text evidence="2">The sequence shown here is derived from an EMBL/GenBank/DDBJ whole genome shotgun (WGS) entry which is preliminary data.</text>
</comment>
<feature type="domain" description="Calcineurin-like phosphoesterase" evidence="1">
    <location>
        <begin position="1"/>
        <end position="221"/>
    </location>
</feature>
<dbReference type="EMBL" id="JBHULC010000006">
    <property type="protein sequence ID" value="MFD2520582.1"/>
    <property type="molecule type" value="Genomic_DNA"/>
</dbReference>
<dbReference type="InterPro" id="IPR029052">
    <property type="entry name" value="Metallo-depent_PP-like"/>
</dbReference>
<dbReference type="Gene3D" id="3.60.21.10">
    <property type="match status" value="1"/>
</dbReference>